<keyword evidence="3" id="KW-1185">Reference proteome</keyword>
<dbReference type="EMBL" id="JAUZMY010000035">
    <property type="protein sequence ID" value="MEE2040802.1"/>
    <property type="molecule type" value="Genomic_DNA"/>
</dbReference>
<protein>
    <submittedName>
        <fullName evidence="2">Uncharacterized protein</fullName>
    </submittedName>
</protein>
<sequence length="629" mass="66162">MNPLPVSGYLPLRYVLTDTLAVRTSFDPLRIDSEHSISGRAQRGMLAAALQRAGRERELRDWVARGDRLRFAPAYPRLEPGADPGLPDACAPPRAVVAYPAPAHLFTPGKNGDTTVDVFGDTDPATPYRAVRDHITLDRSLRAVVSTTAEQYLGRARTGERAQGVPFFTTSVDAGQVFEARWQLLAPDTASLRDLAERVVAVLAGADGTLTLGSGGTRAHGGVRVAPADPDRLLSPDRVAPLGARHWPPGAPVDLLLLSPALLVGEDGQASPGALAPAVLDLLARRLPGAGARVLACHVEAGLLGAYHRGYRGPMAQRWAARPGAVVRLRLEAGLTADQARDLEAHPLGERAVDGHGQFTLLPAPPREPRPLAPTAVPLAAGPRDAGLPPSTVRDSAPSGAAGAPAPIPASVPDPDPDEEGPLAALYDQLLWNAASQPVRDHARALVRDSVRGLAPLTPSLLGRLREVVVHPHRTPDDALSALGRTVAGRAHGHTGSDRAGAHKVLHDRAVRSLARARLARPGRPGPVSVQSWLGSLAGGSDAVAWWRDNRPEPPHSTDYARAIAAVDLSLPDGLPPGDHPGGLSERARAWERRAAARLTLVLVSSWLAEAARLLRAAQDGDHAPGGPG</sequence>
<gene>
    <name evidence="2" type="ORF">Q8791_26635</name>
</gene>
<evidence type="ECO:0000313" key="2">
    <source>
        <dbReference type="EMBL" id="MEE2040802.1"/>
    </source>
</evidence>
<comment type="caution">
    <text evidence="2">The sequence shown here is derived from an EMBL/GenBank/DDBJ whole genome shotgun (WGS) entry which is preliminary data.</text>
</comment>
<reference evidence="2 3" key="1">
    <citation type="submission" date="2023-08" db="EMBL/GenBank/DDBJ databases">
        <authorList>
            <person name="Girao M."/>
            <person name="Carvalho M.F."/>
        </authorList>
    </citation>
    <scope>NUCLEOTIDE SEQUENCE [LARGE SCALE GENOMIC DNA]</scope>
    <source>
        <strain evidence="2 3">CT-R113</strain>
    </source>
</reference>
<dbReference type="Proteomes" id="UP001356095">
    <property type="component" value="Unassembled WGS sequence"/>
</dbReference>
<organism evidence="2 3">
    <name type="scientific">Nocardiopsis codii</name>
    <dbReference type="NCBI Taxonomy" id="3065942"/>
    <lineage>
        <taxon>Bacteria</taxon>
        <taxon>Bacillati</taxon>
        <taxon>Actinomycetota</taxon>
        <taxon>Actinomycetes</taxon>
        <taxon>Streptosporangiales</taxon>
        <taxon>Nocardiopsidaceae</taxon>
        <taxon>Nocardiopsis</taxon>
    </lineage>
</organism>
<feature type="region of interest" description="Disordered" evidence="1">
    <location>
        <begin position="356"/>
        <end position="422"/>
    </location>
</feature>
<dbReference type="RefSeq" id="WP_330094563.1">
    <property type="nucleotide sequence ID" value="NZ_JAUZMY010000035.1"/>
</dbReference>
<accession>A0ABU7KF14</accession>
<proteinExistence type="predicted"/>
<evidence type="ECO:0000256" key="1">
    <source>
        <dbReference type="SAM" id="MobiDB-lite"/>
    </source>
</evidence>
<name>A0ABU7KF14_9ACTN</name>
<evidence type="ECO:0000313" key="3">
    <source>
        <dbReference type="Proteomes" id="UP001356095"/>
    </source>
</evidence>
<feature type="compositionally biased region" description="Low complexity" evidence="1">
    <location>
        <begin position="396"/>
        <end position="405"/>
    </location>
</feature>